<name>A0A3S3PG84_9SPHI</name>
<keyword evidence="2" id="KW-1185">Reference proteome</keyword>
<evidence type="ECO:0000313" key="2">
    <source>
        <dbReference type="Proteomes" id="UP000284120"/>
    </source>
</evidence>
<evidence type="ECO:0000313" key="1">
    <source>
        <dbReference type="EMBL" id="RWU06142.1"/>
    </source>
</evidence>
<protein>
    <submittedName>
        <fullName evidence="1">Uncharacterized protein</fullName>
    </submittedName>
</protein>
<gene>
    <name evidence="1" type="ORF">DPV69_12665</name>
</gene>
<organism evidence="1 2">
    <name type="scientific">Pedobacter chitinilyticus</name>
    <dbReference type="NCBI Taxonomy" id="2233776"/>
    <lineage>
        <taxon>Bacteria</taxon>
        <taxon>Pseudomonadati</taxon>
        <taxon>Bacteroidota</taxon>
        <taxon>Sphingobacteriia</taxon>
        <taxon>Sphingobacteriales</taxon>
        <taxon>Sphingobacteriaceae</taxon>
        <taxon>Pedobacter</taxon>
    </lineage>
</organism>
<accession>A0A3S3PG84</accession>
<sequence>MKLSDYNLPHWKDFRISKKKKIGYRKILLLSIDRRASPPEDGRKNLLAVDDDDEILWIADLPTSLYDSYYEMEIKDGIIYATSSNGLMVEIDPDTGFIIKTYLVR</sequence>
<comment type="caution">
    <text evidence="1">The sequence shown here is derived from an EMBL/GenBank/DDBJ whole genome shotgun (WGS) entry which is preliminary data.</text>
</comment>
<dbReference type="InterPro" id="IPR058263">
    <property type="entry name" value="DUF7957"/>
</dbReference>
<dbReference type="AlphaFoldDB" id="A0A3S3PG84"/>
<dbReference type="Pfam" id="PF25857">
    <property type="entry name" value="DUF7957"/>
    <property type="match status" value="1"/>
</dbReference>
<dbReference type="Proteomes" id="UP000284120">
    <property type="component" value="Unassembled WGS sequence"/>
</dbReference>
<dbReference type="RefSeq" id="WP_113647763.1">
    <property type="nucleotide sequence ID" value="NZ_QMHN01000004.1"/>
</dbReference>
<reference evidence="1 2" key="1">
    <citation type="submission" date="2018-06" db="EMBL/GenBank/DDBJ databases">
        <title>Pedobacter endophyticus sp. nov., an endophytic bacterium isolated from a leaf of Triticum aestivum.</title>
        <authorList>
            <person name="Zhang L."/>
        </authorList>
    </citation>
    <scope>NUCLEOTIDE SEQUENCE [LARGE SCALE GENOMIC DNA]</scope>
    <source>
        <strain evidence="1 2">CM134L-2</strain>
    </source>
</reference>
<dbReference type="EMBL" id="SAYW01000004">
    <property type="protein sequence ID" value="RWU06142.1"/>
    <property type="molecule type" value="Genomic_DNA"/>
</dbReference>
<proteinExistence type="predicted"/>